<dbReference type="PIRSF" id="PIRSF018266">
    <property type="entry name" value="FecR"/>
    <property type="match status" value="1"/>
</dbReference>
<proteinExistence type="predicted"/>
<organism evidence="4">
    <name type="scientific">Roseihalotalea indica</name>
    <dbReference type="NCBI Taxonomy" id="2867963"/>
    <lineage>
        <taxon>Bacteria</taxon>
        <taxon>Pseudomonadati</taxon>
        <taxon>Bacteroidota</taxon>
        <taxon>Cytophagia</taxon>
        <taxon>Cytophagales</taxon>
        <taxon>Catalimonadaceae</taxon>
        <taxon>Roseihalotalea</taxon>
    </lineage>
</organism>
<sequence length="341" mass="39488">MKYRDFSYQDFVEDAYFRQWIYQPDEASNHFWKNWLTQHPEKQEDVEQARLILLSVQFKQYSVSAKEENEVWNQILQQRNAARQPSLDTHSAQIPRWKSSLTWGSAVAASVALLLLAYVWWARPEETVYTAEFGTTRTIILTDQSTVELNANSTLRVTSGWARNREVWLEGEAFFEIQPKETQAGQRMPFLVHTNELIVEVLGTEFNVLTRRGETQVGLQSGKVKLALNTQDSSNVEMQPGDWIAFSENNEQLKKETVASDAYTAWRNHGFLFDEHTLSKVKTMLEDYYGYSIHFDDAELAQRTFSGKFPADRLDLLLQAIQATLDVKIKRTDDEILISEK</sequence>
<keyword evidence="1" id="KW-0812">Transmembrane</keyword>
<dbReference type="Pfam" id="PF16344">
    <property type="entry name" value="FecR_C"/>
    <property type="match status" value="1"/>
</dbReference>
<evidence type="ECO:0000259" key="2">
    <source>
        <dbReference type="Pfam" id="PF04773"/>
    </source>
</evidence>
<name>A0AA49GKV4_9BACT</name>
<dbReference type="InterPro" id="IPR032508">
    <property type="entry name" value="FecR_C"/>
</dbReference>
<reference evidence="4" key="1">
    <citation type="journal article" date="2023" name="Comput. Struct. Biotechnol. J.">
        <title>Discovery of a novel marine Bacteroidetes with a rich repertoire of carbohydrate-active enzymes.</title>
        <authorList>
            <person name="Chen B."/>
            <person name="Liu G."/>
            <person name="Chen Q."/>
            <person name="Wang H."/>
            <person name="Liu L."/>
            <person name="Tang K."/>
        </authorList>
    </citation>
    <scope>NUCLEOTIDE SEQUENCE</scope>
    <source>
        <strain evidence="4">TK19036</strain>
    </source>
</reference>
<dbReference type="Gene3D" id="2.60.120.1440">
    <property type="match status" value="1"/>
</dbReference>
<feature type="domain" description="Protein FecR C-terminal" evidence="3">
    <location>
        <begin position="271"/>
        <end position="338"/>
    </location>
</feature>
<keyword evidence="1" id="KW-1133">Transmembrane helix</keyword>
<dbReference type="AlphaFoldDB" id="A0AA49GKV4"/>
<dbReference type="InterPro" id="IPR012373">
    <property type="entry name" value="Ferrdict_sens_TM"/>
</dbReference>
<dbReference type="GO" id="GO:0016989">
    <property type="term" value="F:sigma factor antagonist activity"/>
    <property type="evidence" value="ECO:0007669"/>
    <property type="project" value="TreeGrafter"/>
</dbReference>
<feature type="transmembrane region" description="Helical" evidence="1">
    <location>
        <begin position="101"/>
        <end position="121"/>
    </location>
</feature>
<reference evidence="4" key="2">
    <citation type="journal article" date="2024" name="Antonie Van Leeuwenhoek">
        <title>Roseihalotalea indica gen. nov., sp. nov., a halophilic Bacteroidetes from mesopelagic Southwest Indian Ocean with higher carbohydrate metabolic potential.</title>
        <authorList>
            <person name="Chen B."/>
            <person name="Zhang M."/>
            <person name="Lin D."/>
            <person name="Ye J."/>
            <person name="Tang K."/>
        </authorList>
    </citation>
    <scope>NUCLEOTIDE SEQUENCE</scope>
    <source>
        <strain evidence="4">TK19036</strain>
    </source>
</reference>
<evidence type="ECO:0000259" key="3">
    <source>
        <dbReference type="Pfam" id="PF16344"/>
    </source>
</evidence>
<accession>A0AA49GKV4</accession>
<dbReference type="Gene3D" id="3.55.50.30">
    <property type="match status" value="1"/>
</dbReference>
<feature type="domain" description="FecR protein" evidence="2">
    <location>
        <begin position="130"/>
        <end position="225"/>
    </location>
</feature>
<dbReference type="PANTHER" id="PTHR30273">
    <property type="entry name" value="PERIPLASMIC SIGNAL SENSOR AND SIGMA FACTOR ACTIVATOR FECR-RELATED"/>
    <property type="match status" value="1"/>
</dbReference>
<dbReference type="InterPro" id="IPR006860">
    <property type="entry name" value="FecR"/>
</dbReference>
<keyword evidence="1" id="KW-0472">Membrane</keyword>
<dbReference type="PANTHER" id="PTHR30273:SF2">
    <property type="entry name" value="PROTEIN FECR"/>
    <property type="match status" value="1"/>
</dbReference>
<dbReference type="Pfam" id="PF04773">
    <property type="entry name" value="FecR"/>
    <property type="match status" value="1"/>
</dbReference>
<dbReference type="EMBL" id="CP120682">
    <property type="protein sequence ID" value="WKN35614.1"/>
    <property type="molecule type" value="Genomic_DNA"/>
</dbReference>
<evidence type="ECO:0000313" key="4">
    <source>
        <dbReference type="EMBL" id="WKN35614.1"/>
    </source>
</evidence>
<gene>
    <name evidence="4" type="ORF">K4G66_24905</name>
</gene>
<protein>
    <submittedName>
        <fullName evidence="4">FecR domain-containing protein</fullName>
    </submittedName>
</protein>
<evidence type="ECO:0000256" key="1">
    <source>
        <dbReference type="SAM" id="Phobius"/>
    </source>
</evidence>